<protein>
    <submittedName>
        <fullName evidence="9">Uncharacterized integral membrane protein</fullName>
    </submittedName>
</protein>
<dbReference type="EMBL" id="FOBL01000001">
    <property type="protein sequence ID" value="SEL40028.1"/>
    <property type="molecule type" value="Genomic_DNA"/>
</dbReference>
<dbReference type="AlphaFoldDB" id="A0A1H7PX34"/>
<evidence type="ECO:0000256" key="5">
    <source>
        <dbReference type="SAM" id="MobiDB-lite"/>
    </source>
</evidence>
<dbReference type="GO" id="GO:0005886">
    <property type="term" value="C:plasma membrane"/>
    <property type="evidence" value="ECO:0007669"/>
    <property type="project" value="InterPro"/>
</dbReference>
<keyword evidence="3 6" id="KW-1133">Transmembrane helix</keyword>
<feature type="domain" description="Lipopolysaccharide assembly protein A" evidence="7">
    <location>
        <begin position="24"/>
        <end position="75"/>
    </location>
</feature>
<evidence type="ECO:0000313" key="8">
    <source>
        <dbReference type="EMBL" id="GEK88126.1"/>
    </source>
</evidence>
<dbReference type="Pfam" id="PF06305">
    <property type="entry name" value="LapA_dom"/>
    <property type="match status" value="1"/>
</dbReference>
<evidence type="ECO:0000256" key="6">
    <source>
        <dbReference type="SAM" id="Phobius"/>
    </source>
</evidence>
<dbReference type="RefSeq" id="WP_091485748.1">
    <property type="nucleotide sequence ID" value="NZ_BJUX01000001.1"/>
</dbReference>
<name>A0A1H7PX34_9LACT</name>
<dbReference type="InterPro" id="IPR010445">
    <property type="entry name" value="LapA_dom"/>
</dbReference>
<reference evidence="9 10" key="1">
    <citation type="submission" date="2016-10" db="EMBL/GenBank/DDBJ databases">
        <authorList>
            <person name="de Groot N.N."/>
        </authorList>
    </citation>
    <scope>NUCLEOTIDE SEQUENCE [LARGE SCALE GENOMIC DNA]</scope>
    <source>
        <strain evidence="9 10">DSM 19182</strain>
    </source>
</reference>
<proteinExistence type="predicted"/>
<dbReference type="OrthoDB" id="2990728at2"/>
<evidence type="ECO:0000256" key="1">
    <source>
        <dbReference type="ARBA" id="ARBA00022475"/>
    </source>
</evidence>
<evidence type="ECO:0000256" key="4">
    <source>
        <dbReference type="ARBA" id="ARBA00023136"/>
    </source>
</evidence>
<evidence type="ECO:0000256" key="3">
    <source>
        <dbReference type="ARBA" id="ARBA00022989"/>
    </source>
</evidence>
<keyword evidence="1" id="KW-1003">Cell membrane</keyword>
<dbReference type="PANTHER" id="PTHR41335:SF1">
    <property type="entry name" value="MEMBRANE PROTEIN"/>
    <property type="match status" value="1"/>
</dbReference>
<dbReference type="Proteomes" id="UP000321425">
    <property type="component" value="Unassembled WGS sequence"/>
</dbReference>
<reference evidence="8 11" key="2">
    <citation type="submission" date="2019-07" db="EMBL/GenBank/DDBJ databases">
        <title>Whole genome shotgun sequence of Alkalibacterium putridalgicola NBRC 103243.</title>
        <authorList>
            <person name="Hosoyama A."/>
            <person name="Uohara A."/>
            <person name="Ohji S."/>
            <person name="Ichikawa N."/>
        </authorList>
    </citation>
    <scope>NUCLEOTIDE SEQUENCE [LARGE SCALE GENOMIC DNA]</scope>
    <source>
        <strain evidence="8 11">NBRC 103243</strain>
    </source>
</reference>
<evidence type="ECO:0000259" key="7">
    <source>
        <dbReference type="Pfam" id="PF06305"/>
    </source>
</evidence>
<dbReference type="Proteomes" id="UP000198548">
    <property type="component" value="Unassembled WGS sequence"/>
</dbReference>
<dbReference type="EMBL" id="BJUX01000001">
    <property type="protein sequence ID" value="GEK88126.1"/>
    <property type="molecule type" value="Genomic_DNA"/>
</dbReference>
<keyword evidence="2 6" id="KW-0812">Transmembrane</keyword>
<evidence type="ECO:0000313" key="11">
    <source>
        <dbReference type="Proteomes" id="UP000321425"/>
    </source>
</evidence>
<keyword evidence="4 6" id="KW-0472">Membrane</keyword>
<evidence type="ECO:0000313" key="10">
    <source>
        <dbReference type="Proteomes" id="UP000198548"/>
    </source>
</evidence>
<feature type="compositionally biased region" description="Basic and acidic residues" evidence="5">
    <location>
        <begin position="91"/>
        <end position="118"/>
    </location>
</feature>
<keyword evidence="11" id="KW-1185">Reference proteome</keyword>
<dbReference type="STRING" id="426703.SAMN04488100_10138"/>
<sequence length="118" mass="12933">MKKQWSMVGAIILFLGVAILSVLNVDPVPVNFGFAVVEWPLIVIIFVSVLLGALIATLLSTYKAFKDQRKNKHKNSTDKTDASEGPGLRTTRSDKSAKDKLNSDEPDSKSKSQDDDLV</sequence>
<organism evidence="9 10">
    <name type="scientific">Alkalibacterium putridalgicola</name>
    <dbReference type="NCBI Taxonomy" id="426703"/>
    <lineage>
        <taxon>Bacteria</taxon>
        <taxon>Bacillati</taxon>
        <taxon>Bacillota</taxon>
        <taxon>Bacilli</taxon>
        <taxon>Lactobacillales</taxon>
        <taxon>Carnobacteriaceae</taxon>
        <taxon>Alkalibacterium</taxon>
    </lineage>
</organism>
<dbReference type="PANTHER" id="PTHR41335">
    <property type="entry name" value="MEMBRANE PROTEIN-RELATED"/>
    <property type="match status" value="1"/>
</dbReference>
<feature type="region of interest" description="Disordered" evidence="5">
    <location>
        <begin position="67"/>
        <end position="118"/>
    </location>
</feature>
<gene>
    <name evidence="8" type="ORF">APU01nite_01650</name>
    <name evidence="9" type="ORF">SAMN04488100_10138</name>
</gene>
<evidence type="ECO:0000256" key="2">
    <source>
        <dbReference type="ARBA" id="ARBA00022692"/>
    </source>
</evidence>
<accession>A0A1H7PX34</accession>
<feature type="transmembrane region" description="Helical" evidence="6">
    <location>
        <begin position="41"/>
        <end position="62"/>
    </location>
</feature>
<evidence type="ECO:0000313" key="9">
    <source>
        <dbReference type="EMBL" id="SEL40028.1"/>
    </source>
</evidence>